<reference evidence="1 3" key="1">
    <citation type="submission" date="2020-01" db="EMBL/GenBank/DDBJ databases">
        <authorList>
            <consortium name="DOE Joint Genome Institute"/>
            <person name="Haridas S."/>
            <person name="Albert R."/>
            <person name="Binder M."/>
            <person name="Bloem J."/>
            <person name="Labutti K."/>
            <person name="Salamov A."/>
            <person name="Andreopoulos B."/>
            <person name="Baker S.E."/>
            <person name="Barry K."/>
            <person name="Bills G."/>
            <person name="Bluhm B.H."/>
            <person name="Cannon C."/>
            <person name="Castanera R."/>
            <person name="Culley D.E."/>
            <person name="Daum C."/>
            <person name="Ezra D."/>
            <person name="Gonzalez J.B."/>
            <person name="Henrissat B."/>
            <person name="Kuo A."/>
            <person name="Liang C."/>
            <person name="Lipzen A."/>
            <person name="Lutzoni F."/>
            <person name="Magnuson J."/>
            <person name="Mondo S."/>
            <person name="Nolan M."/>
            <person name="Ohm R."/>
            <person name="Pangilinan J."/>
            <person name="Park H.-J."/>
            <person name="Ramirez L."/>
            <person name="Alfaro M."/>
            <person name="Sun H."/>
            <person name="Tritt A."/>
            <person name="Yoshinaga Y."/>
            <person name="Zwiers L.-H."/>
            <person name="Turgeon B.G."/>
            <person name="Goodwin S.B."/>
            <person name="Spatafora J.W."/>
            <person name="Crous P.W."/>
            <person name="Grigoriev I.V."/>
        </authorList>
    </citation>
    <scope>NUCLEOTIDE SEQUENCE</scope>
    <source>
        <strain evidence="1 3">CBS 781.70</strain>
    </source>
</reference>
<organism evidence="1">
    <name type="scientific">Eremomyces bilateralis CBS 781.70</name>
    <dbReference type="NCBI Taxonomy" id="1392243"/>
    <lineage>
        <taxon>Eukaryota</taxon>
        <taxon>Fungi</taxon>
        <taxon>Dikarya</taxon>
        <taxon>Ascomycota</taxon>
        <taxon>Pezizomycotina</taxon>
        <taxon>Dothideomycetes</taxon>
        <taxon>Dothideomycetes incertae sedis</taxon>
        <taxon>Eremomycetales</taxon>
        <taxon>Eremomycetaceae</taxon>
        <taxon>Eremomyces</taxon>
    </lineage>
</organism>
<dbReference type="EMBL" id="ML975164">
    <property type="protein sequence ID" value="KAF1810805.1"/>
    <property type="molecule type" value="Genomic_DNA"/>
</dbReference>
<reference evidence="3" key="3">
    <citation type="submission" date="2025-04" db="UniProtKB">
        <authorList>
            <consortium name="RefSeq"/>
        </authorList>
    </citation>
    <scope>IDENTIFICATION</scope>
    <source>
        <strain evidence="3">CBS 781.70</strain>
    </source>
</reference>
<evidence type="ECO:0000313" key="3">
    <source>
        <dbReference type="RefSeq" id="XP_033532436.1"/>
    </source>
</evidence>
<reference evidence="3" key="2">
    <citation type="submission" date="2020-04" db="EMBL/GenBank/DDBJ databases">
        <authorList>
            <consortium name="NCBI Genome Project"/>
        </authorList>
    </citation>
    <scope>NUCLEOTIDE SEQUENCE</scope>
    <source>
        <strain evidence="3">CBS 781.70</strain>
    </source>
</reference>
<dbReference type="RefSeq" id="XP_033532436.1">
    <property type="nucleotide sequence ID" value="XM_033677628.1"/>
</dbReference>
<dbReference type="AlphaFoldDB" id="A0A6G1FY58"/>
<protein>
    <submittedName>
        <fullName evidence="1 3">Uncharacterized protein</fullName>
    </submittedName>
</protein>
<dbReference type="Proteomes" id="UP000504638">
    <property type="component" value="Unplaced"/>
</dbReference>
<evidence type="ECO:0000313" key="2">
    <source>
        <dbReference type="Proteomes" id="UP000504638"/>
    </source>
</evidence>
<dbReference type="GeneID" id="54418198"/>
<proteinExistence type="predicted"/>
<accession>A0A6G1FY58</accession>
<keyword evidence="2" id="KW-1185">Reference proteome</keyword>
<evidence type="ECO:0000313" key="1">
    <source>
        <dbReference type="EMBL" id="KAF1810805.1"/>
    </source>
</evidence>
<dbReference type="OrthoDB" id="4156902at2759"/>
<sequence>MAPNTDIATRALIVTLKSPIVGKTTAEIAEKTGLPKRTINAIYARAIERGFEPNHLPLHIRDEWLEDAPRPGRPKKQTEELSNTVLAKVRQDQYGRKKTCADIAGELCRDS</sequence>
<name>A0A6G1FY58_9PEZI</name>
<gene>
    <name evidence="1 3" type="ORF">P152DRAFT_439156</name>
</gene>